<proteinExistence type="predicted"/>
<gene>
    <name evidence="2" type="ORF">SAMN05421791_10125</name>
</gene>
<feature type="transmembrane region" description="Helical" evidence="1">
    <location>
        <begin position="12"/>
        <end position="28"/>
    </location>
</feature>
<accession>A0A1G7NW57</accession>
<dbReference type="EMBL" id="FNCK01000001">
    <property type="protein sequence ID" value="SDF78183.1"/>
    <property type="molecule type" value="Genomic_DNA"/>
</dbReference>
<evidence type="ECO:0000256" key="1">
    <source>
        <dbReference type="SAM" id="Phobius"/>
    </source>
</evidence>
<name>A0A1G7NW57_9LACT</name>
<feature type="transmembrane region" description="Helical" evidence="1">
    <location>
        <begin position="48"/>
        <end position="74"/>
    </location>
</feature>
<dbReference type="AlphaFoldDB" id="A0A1G7NW57"/>
<keyword evidence="1" id="KW-0472">Membrane</keyword>
<dbReference type="Proteomes" id="UP000199708">
    <property type="component" value="Unassembled WGS sequence"/>
</dbReference>
<keyword evidence="1" id="KW-1133">Transmembrane helix</keyword>
<organism evidence="2 3">
    <name type="scientific">Facklamia miroungae</name>
    <dbReference type="NCBI Taxonomy" id="120956"/>
    <lineage>
        <taxon>Bacteria</taxon>
        <taxon>Bacillati</taxon>
        <taxon>Bacillota</taxon>
        <taxon>Bacilli</taxon>
        <taxon>Lactobacillales</taxon>
        <taxon>Aerococcaceae</taxon>
        <taxon>Facklamia</taxon>
    </lineage>
</organism>
<keyword evidence="3" id="KW-1185">Reference proteome</keyword>
<sequence length="89" mass="9777">MAIVIFLQLPEDLLIQLLLPALVGLIYSPRMGELSSPVLTEKMMSLFILLLPFIALLIVMPLSSAFAYLGGILASRLFNELMVKSNLSV</sequence>
<protein>
    <submittedName>
        <fullName evidence="2">Uncharacterized protein</fullName>
    </submittedName>
</protein>
<keyword evidence="1" id="KW-0812">Transmembrane</keyword>
<evidence type="ECO:0000313" key="2">
    <source>
        <dbReference type="EMBL" id="SDF78183.1"/>
    </source>
</evidence>
<evidence type="ECO:0000313" key="3">
    <source>
        <dbReference type="Proteomes" id="UP000199708"/>
    </source>
</evidence>
<reference evidence="2 3" key="1">
    <citation type="submission" date="2016-10" db="EMBL/GenBank/DDBJ databases">
        <authorList>
            <person name="de Groot N.N."/>
        </authorList>
    </citation>
    <scope>NUCLEOTIDE SEQUENCE [LARGE SCALE GENOMIC DNA]</scope>
    <source>
        <strain evidence="2 3">ATCC BAA-466</strain>
    </source>
</reference>